<dbReference type="AlphaFoldDB" id="F5YJ86"/>
<dbReference type="EMBL" id="CP001843">
    <property type="protein sequence ID" value="AEF86399.1"/>
    <property type="molecule type" value="Genomic_DNA"/>
</dbReference>
<organism evidence="1 2">
    <name type="scientific">Treponema primitia (strain ATCC BAA-887 / DSM 12427 / ZAS-2)</name>
    <dbReference type="NCBI Taxonomy" id="545694"/>
    <lineage>
        <taxon>Bacteria</taxon>
        <taxon>Pseudomonadati</taxon>
        <taxon>Spirochaetota</taxon>
        <taxon>Spirochaetia</taxon>
        <taxon>Spirochaetales</taxon>
        <taxon>Treponemataceae</taxon>
        <taxon>Treponema</taxon>
    </lineage>
</organism>
<accession>F5YJ86</accession>
<dbReference type="KEGG" id="tpi:TREPR_2104"/>
<protein>
    <submittedName>
        <fullName evidence="1">Uncharacterized protein</fullName>
    </submittedName>
</protein>
<gene>
    <name evidence="1" type="ordered locus">TREPR_2104</name>
</gene>
<dbReference type="Proteomes" id="UP000009223">
    <property type="component" value="Chromosome"/>
</dbReference>
<reference evidence="2" key="1">
    <citation type="submission" date="2009-12" db="EMBL/GenBank/DDBJ databases">
        <title>Complete sequence of Treponema primitia strain ZAS-2.</title>
        <authorList>
            <person name="Tetu S.G."/>
            <person name="Matson E."/>
            <person name="Ren Q."/>
            <person name="Seshadri R."/>
            <person name="Elbourne L."/>
            <person name="Hassan K.A."/>
            <person name="Durkin A."/>
            <person name="Radune D."/>
            <person name="Mohamoud Y."/>
            <person name="Shay R."/>
            <person name="Jin S."/>
            <person name="Zhang X."/>
            <person name="Lucey K."/>
            <person name="Ballor N.R."/>
            <person name="Ottesen E."/>
            <person name="Rosenthal R."/>
            <person name="Allen A."/>
            <person name="Leadbetter J.R."/>
            <person name="Paulsen I.T."/>
        </authorList>
    </citation>
    <scope>NUCLEOTIDE SEQUENCE [LARGE SCALE GENOMIC DNA]</scope>
    <source>
        <strain evidence="2">ATCC BAA-887 / DSM 12427 / ZAS-2</strain>
    </source>
</reference>
<name>F5YJ86_TREPZ</name>
<evidence type="ECO:0000313" key="1">
    <source>
        <dbReference type="EMBL" id="AEF86399.1"/>
    </source>
</evidence>
<keyword evidence="2" id="KW-1185">Reference proteome</keyword>
<dbReference type="STRING" id="545694.TREPR_2104"/>
<evidence type="ECO:0000313" key="2">
    <source>
        <dbReference type="Proteomes" id="UP000009223"/>
    </source>
</evidence>
<dbReference type="HOGENOM" id="CLU_547393_0_0_12"/>
<dbReference type="eggNOG" id="ENOG502ZYIF">
    <property type="taxonomic scope" value="Bacteria"/>
</dbReference>
<reference evidence="1 2" key="2">
    <citation type="journal article" date="2011" name="ISME J.">
        <title>RNA-seq reveals cooperative metabolic interactions between two termite-gut spirochete species in co-culture.</title>
        <authorList>
            <person name="Rosenthal A.Z."/>
            <person name="Matson E.G."/>
            <person name="Eldar A."/>
            <person name="Leadbetter J.R."/>
        </authorList>
    </citation>
    <scope>NUCLEOTIDE SEQUENCE [LARGE SCALE GENOMIC DNA]</scope>
    <source>
        <strain evidence="2">ATCC BAA-887 / DSM 12427 / ZAS-2</strain>
    </source>
</reference>
<dbReference type="OrthoDB" id="355359at2"/>
<sequence>MRFYAIDDSLKEAIDKGTAAVKVRVEIERGGHFEAVFERDIIEASFYGLKEVAGGTSARGEVLLDNPKGMYSAENGAGREVRVSFSIGEGLPWFQRFTFFVDGKGFQDIRGPGRVRRVLLGLRDRSAFLRRTDESRDWTQPAVFTYSVICDKTQPEKSLVHRIAKRAGLAVQDIDCATIPVTLPYVKLTKNTWAELSALATAYRCHLECPVEKPLVFAHSPYQDEPLSADDENPSYTFTGVDIFYLRVTERADQYRNTVRLKINIPVALEKQEIWRYEDPPVLYDSSLAPVYPFRGSALRDIEQYDYEALYTVKDSKGAERRVIFADQIDTIEEAQERLSYEGGPFVYSAYDTTTHHDKAIITLGSDNDGDLFKASIFGRPIVLDVNRSAFLRDSNAVTLHGTCALNVTGSYFSEDVFNGRPQYEDWTAQELAERLQERREITVKTHRALFHGRVGARVKIETRDGTAKGTVNAFSLRYKRDAAFVAAFKVTVTT</sequence>
<proteinExistence type="predicted"/>
<dbReference type="RefSeq" id="WP_015708066.1">
    <property type="nucleotide sequence ID" value="NC_015578.1"/>
</dbReference>